<dbReference type="PANTHER" id="PTHR13096:SF8">
    <property type="entry name" value="RIBOSOMAL OXYGENASE 1"/>
    <property type="match status" value="1"/>
</dbReference>
<dbReference type="SMART" id="SM00558">
    <property type="entry name" value="JmjC"/>
    <property type="match status" value="1"/>
</dbReference>
<evidence type="ECO:0000259" key="6">
    <source>
        <dbReference type="PROSITE" id="PS51184"/>
    </source>
</evidence>
<dbReference type="Gene3D" id="2.60.120.650">
    <property type="entry name" value="Cupin"/>
    <property type="match status" value="1"/>
</dbReference>
<reference evidence="7 8" key="1">
    <citation type="submission" date="2016-10" db="EMBL/GenBank/DDBJ databases">
        <authorList>
            <person name="de Groot N.N."/>
        </authorList>
    </citation>
    <scope>NUCLEOTIDE SEQUENCE [LARGE SCALE GENOMIC DNA]</scope>
    <source>
        <strain evidence="7 8">DSM 6059</strain>
    </source>
</reference>
<keyword evidence="4" id="KW-0560">Oxidoreductase</keyword>
<evidence type="ECO:0000313" key="7">
    <source>
        <dbReference type="EMBL" id="SFD06166.1"/>
    </source>
</evidence>
<dbReference type="GO" id="GO:0016706">
    <property type="term" value="F:2-oxoglutarate-dependent dioxygenase activity"/>
    <property type="evidence" value="ECO:0007669"/>
    <property type="project" value="TreeGrafter"/>
</dbReference>
<dbReference type="Proteomes" id="UP000198862">
    <property type="component" value="Unassembled WGS sequence"/>
</dbReference>
<dbReference type="SUPFAM" id="SSF51197">
    <property type="entry name" value="Clavaminate synthase-like"/>
    <property type="match status" value="1"/>
</dbReference>
<dbReference type="InterPro" id="IPR039994">
    <property type="entry name" value="NO66-like"/>
</dbReference>
<gene>
    <name evidence="7" type="ORF">SAMN02745724_03352</name>
</gene>
<dbReference type="PANTHER" id="PTHR13096">
    <property type="entry name" value="MINA53 MYC INDUCED NUCLEAR ANTIGEN"/>
    <property type="match status" value="1"/>
</dbReference>
<dbReference type="GO" id="GO:0046872">
    <property type="term" value="F:metal ion binding"/>
    <property type="evidence" value="ECO:0007669"/>
    <property type="project" value="UniProtKB-KW"/>
</dbReference>
<organism evidence="7 8">
    <name type="scientific">Pseudoalteromonas denitrificans DSM 6059</name>
    <dbReference type="NCBI Taxonomy" id="1123010"/>
    <lineage>
        <taxon>Bacteria</taxon>
        <taxon>Pseudomonadati</taxon>
        <taxon>Pseudomonadota</taxon>
        <taxon>Gammaproteobacteria</taxon>
        <taxon>Alteromonadales</taxon>
        <taxon>Pseudoalteromonadaceae</taxon>
        <taxon>Pseudoalteromonas</taxon>
    </lineage>
</organism>
<proteinExistence type="predicted"/>
<name>A0A1I1P8Z8_9GAMM</name>
<sequence>MYQLKINNLTHTEFLSQHWQKKPLLIKNGFSDFEDPITAEELAGLAMEESIESRIITNSNNQWDAHHGPFEDFSLLKPTHSTLLVQAVDHWHLESAQLLEAFRFIPNWRIDDLMVSFSSPKGGVGAHLDQYDVFIIQGKGKRHWRVGMPQPHLKEVLPCKSLLQIEAFKAVIDVVLEPGDILYIPPNCPHEGYAIEDAINYSVGFRAPNQIDMLSSFADHLIDNDLGKIRYSDANLQLRTSIGEIQHNESKTIKNLLIDALNDEKTFKHWLGRSMSEAKHELDIEPLEDLLSNEEVIELIKSPDISFNRIGGLRSLYQIIDDKIIFSTQGDNYILPLEMLASVQLLTDNTALRSDQLKSSINFSLFIEILTKIINEGYWYTD</sequence>
<feature type="domain" description="JmjC" evidence="6">
    <location>
        <begin position="94"/>
        <end position="222"/>
    </location>
</feature>
<evidence type="ECO:0000313" key="8">
    <source>
        <dbReference type="Proteomes" id="UP000198862"/>
    </source>
</evidence>
<keyword evidence="3" id="KW-0223">Dioxygenase</keyword>
<dbReference type="AlphaFoldDB" id="A0A1I1P8Z8"/>
<dbReference type="InterPro" id="IPR003347">
    <property type="entry name" value="JmjC_dom"/>
</dbReference>
<evidence type="ECO:0000256" key="3">
    <source>
        <dbReference type="ARBA" id="ARBA00022964"/>
    </source>
</evidence>
<evidence type="ECO:0000256" key="1">
    <source>
        <dbReference type="ARBA" id="ARBA00001954"/>
    </source>
</evidence>
<keyword evidence="7" id="KW-0687">Ribonucleoprotein</keyword>
<dbReference type="STRING" id="1123010.SAMN02745724_03352"/>
<keyword evidence="7" id="KW-0689">Ribosomal protein</keyword>
<evidence type="ECO:0000256" key="5">
    <source>
        <dbReference type="ARBA" id="ARBA00023004"/>
    </source>
</evidence>
<evidence type="ECO:0000256" key="4">
    <source>
        <dbReference type="ARBA" id="ARBA00023002"/>
    </source>
</evidence>
<keyword evidence="8" id="KW-1185">Reference proteome</keyword>
<dbReference type="EMBL" id="FOLO01000030">
    <property type="protein sequence ID" value="SFD06166.1"/>
    <property type="molecule type" value="Genomic_DNA"/>
</dbReference>
<dbReference type="RefSeq" id="WP_091986873.1">
    <property type="nucleotide sequence ID" value="NZ_FOLO01000030.1"/>
</dbReference>
<dbReference type="PROSITE" id="PS51184">
    <property type="entry name" value="JMJC"/>
    <property type="match status" value="1"/>
</dbReference>
<protein>
    <submittedName>
        <fullName evidence="7">50S ribosomal protein L16 3-hydroxylase</fullName>
    </submittedName>
</protein>
<dbReference type="GO" id="GO:0005840">
    <property type="term" value="C:ribosome"/>
    <property type="evidence" value="ECO:0007669"/>
    <property type="project" value="UniProtKB-KW"/>
</dbReference>
<comment type="cofactor">
    <cofactor evidence="1">
        <name>Fe(2+)</name>
        <dbReference type="ChEBI" id="CHEBI:29033"/>
    </cofactor>
</comment>
<dbReference type="Pfam" id="PF20514">
    <property type="entry name" value="WHD_ROXA"/>
    <property type="match status" value="1"/>
</dbReference>
<dbReference type="Pfam" id="PF08007">
    <property type="entry name" value="JmjC_2"/>
    <property type="match status" value="1"/>
</dbReference>
<dbReference type="Gene3D" id="3.40.366.30">
    <property type="entry name" value="50S ribosomal protein L16 arginine hydroxylase, Chain A, Domain 2"/>
    <property type="match status" value="1"/>
</dbReference>
<keyword evidence="2" id="KW-0479">Metal-binding</keyword>
<dbReference type="InterPro" id="IPR046799">
    <property type="entry name" value="ROXA-like_wH"/>
</dbReference>
<accession>A0A1I1P8Z8</accession>
<dbReference type="OrthoDB" id="9764016at2"/>
<evidence type="ECO:0000256" key="2">
    <source>
        <dbReference type="ARBA" id="ARBA00022723"/>
    </source>
</evidence>
<keyword evidence="5" id="KW-0408">Iron</keyword>